<name>A0ABN9SIR7_9DINO</name>
<feature type="region of interest" description="Disordered" evidence="1">
    <location>
        <begin position="556"/>
        <end position="577"/>
    </location>
</feature>
<feature type="region of interest" description="Disordered" evidence="1">
    <location>
        <begin position="1"/>
        <end position="21"/>
    </location>
</feature>
<dbReference type="InterPro" id="IPR029044">
    <property type="entry name" value="Nucleotide-diphossugar_trans"/>
</dbReference>
<proteinExistence type="predicted"/>
<evidence type="ECO:0000313" key="3">
    <source>
        <dbReference type="Proteomes" id="UP001189429"/>
    </source>
</evidence>
<dbReference type="InterPro" id="IPR007577">
    <property type="entry name" value="GlycoTrfase_DXD_sugar-bd_CS"/>
</dbReference>
<reference evidence="2" key="1">
    <citation type="submission" date="2023-10" db="EMBL/GenBank/DDBJ databases">
        <authorList>
            <person name="Chen Y."/>
            <person name="Shah S."/>
            <person name="Dougan E. K."/>
            <person name="Thang M."/>
            <person name="Chan C."/>
        </authorList>
    </citation>
    <scope>NUCLEOTIDE SEQUENCE [LARGE SCALE GENOMIC DNA]</scope>
</reference>
<accession>A0ABN9SIR7</accession>
<evidence type="ECO:0008006" key="4">
    <source>
        <dbReference type="Google" id="ProtNLM"/>
    </source>
</evidence>
<feature type="compositionally biased region" description="Basic and acidic residues" evidence="1">
    <location>
        <begin position="565"/>
        <end position="577"/>
    </location>
</feature>
<gene>
    <name evidence="2" type="ORF">PCOR1329_LOCUS29885</name>
</gene>
<dbReference type="SUPFAM" id="SSF53448">
    <property type="entry name" value="Nucleotide-diphospho-sugar transferases"/>
    <property type="match status" value="1"/>
</dbReference>
<dbReference type="Gene3D" id="3.90.550.20">
    <property type="match status" value="1"/>
</dbReference>
<dbReference type="Pfam" id="PF04488">
    <property type="entry name" value="Gly_transf_sug"/>
    <property type="match status" value="1"/>
</dbReference>
<keyword evidence="3" id="KW-1185">Reference proteome</keyword>
<comment type="caution">
    <text evidence="2">The sequence shown here is derived from an EMBL/GenBank/DDBJ whole genome shotgun (WGS) entry which is preliminary data.</text>
</comment>
<protein>
    <recommendedName>
        <fullName evidence="4">Nucleotide-diphospho-sugar transferase domain-containing protein</fullName>
    </recommendedName>
</protein>
<evidence type="ECO:0000256" key="1">
    <source>
        <dbReference type="SAM" id="MobiDB-lite"/>
    </source>
</evidence>
<dbReference type="Proteomes" id="UP001189429">
    <property type="component" value="Unassembled WGS sequence"/>
</dbReference>
<evidence type="ECO:0000313" key="2">
    <source>
        <dbReference type="EMBL" id="CAK0831598.1"/>
    </source>
</evidence>
<sequence length="662" mass="71771">MKHGACPPSSRKSPCRSASPGLSLSCTTGLLLPCMAPPKPTSFFGTIVLLVASSQHMCSAVSSSDMVEKTFVGPDGALTIEPHGGKALIRRAGSSSRLVGAAEEPGEGLPPVPPGKYKIFTYWNYPNGADAFVALNVDTWRRHAPPGTEVVMVNESNYRDYIPDAPPELWRLPYDACKSDMVRAAVLYHHGGLRCMDTDFVVTRSLDGVFARLERGEDVVAHSDSEISAAGASGPCDLASGGFSSNFMAARQHNAFSRTWWENIQHKLTRTCGEGEYDTEKVCCHEAFSPEVEQGPCHVPWAHLEWLKAPLSKDPDSWGAPKPDPTRHQRRVRSAEDEELSALLRVAGNATSVLAAVALGNRASAQVPDGTRVFCMRGAEGMAIPNGEVFWQPWDREASATKKVHAQMPAMEFFDARFACRLHGEDLVCSNGDWGKNRKAAWLHWRLARNGMFGSCFDAAANIATGPVFPAFFKRTAHHLFFSTQPKKKNTDMTMNFRRSVRTFLIAAVPSLPGSRSAPGAASQAPGRGIPAPIQEIHADPPKYCAYAGFSSLSPEARHQGQAGDPERGLAFERDLPQKPRRVRCPRENERSNSWLLVLEAAGAVLLVSSLPSSLLSSPLLPLPPPGHPLAAGSCNRFHHQSLPIISCRLACLAFPVCLAAS</sequence>
<dbReference type="EMBL" id="CAUYUJ010011336">
    <property type="protein sequence ID" value="CAK0831598.1"/>
    <property type="molecule type" value="Genomic_DNA"/>
</dbReference>
<feature type="region of interest" description="Disordered" evidence="1">
    <location>
        <begin position="312"/>
        <end position="334"/>
    </location>
</feature>
<organism evidence="2 3">
    <name type="scientific">Prorocentrum cordatum</name>
    <dbReference type="NCBI Taxonomy" id="2364126"/>
    <lineage>
        <taxon>Eukaryota</taxon>
        <taxon>Sar</taxon>
        <taxon>Alveolata</taxon>
        <taxon>Dinophyceae</taxon>
        <taxon>Prorocentrales</taxon>
        <taxon>Prorocentraceae</taxon>
        <taxon>Prorocentrum</taxon>
    </lineage>
</organism>